<organism evidence="1 2">
    <name type="scientific">Batrachochytrium salamandrivorans</name>
    <dbReference type="NCBI Taxonomy" id="1357716"/>
    <lineage>
        <taxon>Eukaryota</taxon>
        <taxon>Fungi</taxon>
        <taxon>Fungi incertae sedis</taxon>
        <taxon>Chytridiomycota</taxon>
        <taxon>Chytridiomycota incertae sedis</taxon>
        <taxon>Chytridiomycetes</taxon>
        <taxon>Rhizophydiales</taxon>
        <taxon>Rhizophydiales incertae sedis</taxon>
        <taxon>Batrachochytrium</taxon>
    </lineage>
</organism>
<comment type="caution">
    <text evidence="1">The sequence shown here is derived from an EMBL/GenBank/DDBJ whole genome shotgun (WGS) entry which is preliminary data.</text>
</comment>
<sequence>MASLEDIASSLSARLKLLEGENKILKVDAQESRAIANRAILEHTATNSTPISILEPKASLPDKFDGTRRKFRGFINQLELVFQLQASRYDTDRKKIAMLGTLMTWKRTSMFYHGLSSEIKDALVHFDNPSSVSAAMDMAIRIDNRLFERRQEQRLYHQRSSFSHSSATPITSRFRHQLQQQRFLIPDNLQL</sequence>
<dbReference type="EMBL" id="JAFCIX010000176">
    <property type="protein sequence ID" value="KAH6596910.1"/>
    <property type="molecule type" value="Genomic_DNA"/>
</dbReference>
<reference evidence="1 2" key="1">
    <citation type="submission" date="2021-02" db="EMBL/GenBank/DDBJ databases">
        <title>Variation within the Batrachochytrium salamandrivorans European outbreak.</title>
        <authorList>
            <person name="Kelly M."/>
            <person name="Pasmans F."/>
            <person name="Shea T.P."/>
            <person name="Munoz J.F."/>
            <person name="Carranza S."/>
            <person name="Cuomo C.A."/>
            <person name="Martel A."/>
        </authorList>
    </citation>
    <scope>NUCLEOTIDE SEQUENCE [LARGE SCALE GENOMIC DNA]</scope>
    <source>
        <strain evidence="1 2">AMFP18/2</strain>
    </source>
</reference>
<accession>A0ABQ8FHM3</accession>
<gene>
    <name evidence="1" type="ORF">BASA50_004845</name>
</gene>
<keyword evidence="2" id="KW-1185">Reference proteome</keyword>
<protein>
    <recommendedName>
        <fullName evidence="3">DUF4939 domain-containing protein</fullName>
    </recommendedName>
</protein>
<proteinExistence type="predicted"/>
<evidence type="ECO:0008006" key="3">
    <source>
        <dbReference type="Google" id="ProtNLM"/>
    </source>
</evidence>
<evidence type="ECO:0000313" key="1">
    <source>
        <dbReference type="EMBL" id="KAH6596910.1"/>
    </source>
</evidence>
<evidence type="ECO:0000313" key="2">
    <source>
        <dbReference type="Proteomes" id="UP001648503"/>
    </source>
</evidence>
<name>A0ABQ8FHM3_9FUNG</name>
<dbReference type="Proteomes" id="UP001648503">
    <property type="component" value="Unassembled WGS sequence"/>
</dbReference>